<evidence type="ECO:0000313" key="2">
    <source>
        <dbReference type="RefSeq" id="XP_009777050.1"/>
    </source>
</evidence>
<dbReference type="AlphaFoldDB" id="A0A1U7WS36"/>
<organism evidence="1 2">
    <name type="scientific">Nicotiana sylvestris</name>
    <name type="common">Wood tobacco</name>
    <name type="synonym">South American tobacco</name>
    <dbReference type="NCBI Taxonomy" id="4096"/>
    <lineage>
        <taxon>Eukaryota</taxon>
        <taxon>Viridiplantae</taxon>
        <taxon>Streptophyta</taxon>
        <taxon>Embryophyta</taxon>
        <taxon>Tracheophyta</taxon>
        <taxon>Spermatophyta</taxon>
        <taxon>Magnoliopsida</taxon>
        <taxon>eudicotyledons</taxon>
        <taxon>Gunneridae</taxon>
        <taxon>Pentapetalae</taxon>
        <taxon>asterids</taxon>
        <taxon>lamiids</taxon>
        <taxon>Solanales</taxon>
        <taxon>Solanaceae</taxon>
        <taxon>Nicotianoideae</taxon>
        <taxon>Nicotianeae</taxon>
        <taxon>Nicotiana</taxon>
    </lineage>
</organism>
<keyword evidence="1" id="KW-1185">Reference proteome</keyword>
<sequence>MSPIGVWQCVSRRLTEVFAGFWWPEVSNHYINRVLLCFLRYGRFRPWWSPLGKKLKGWQIAWWQYAQQSVLLDVQQRLMRTSWKYLGERLNRRRKYVNFVCLRQDQGKFIRREIKKSREFYE</sequence>
<protein>
    <submittedName>
        <fullName evidence="2">Uncharacterized protein LOC104226712</fullName>
    </submittedName>
</protein>
<name>A0A1U7WS36_NICSY</name>
<gene>
    <name evidence="2" type="primary">LOC104226712</name>
</gene>
<dbReference type="RefSeq" id="XP_009777050.1">
    <property type="nucleotide sequence ID" value="XM_009778748.1"/>
</dbReference>
<reference evidence="2" key="2">
    <citation type="submission" date="2025-08" db="UniProtKB">
        <authorList>
            <consortium name="RefSeq"/>
        </authorList>
    </citation>
    <scope>IDENTIFICATION</scope>
    <source>
        <tissue evidence="2">Leaf</tissue>
    </source>
</reference>
<proteinExistence type="predicted"/>
<evidence type="ECO:0000313" key="1">
    <source>
        <dbReference type="Proteomes" id="UP000189701"/>
    </source>
</evidence>
<dbReference type="eggNOG" id="ENOG502S3IK">
    <property type="taxonomic scope" value="Eukaryota"/>
</dbReference>
<dbReference type="Proteomes" id="UP000189701">
    <property type="component" value="Unplaced"/>
</dbReference>
<reference evidence="1" key="1">
    <citation type="journal article" date="2013" name="Genome Biol.">
        <title>Reference genomes and transcriptomes of Nicotiana sylvestris and Nicotiana tomentosiformis.</title>
        <authorList>
            <person name="Sierro N."/>
            <person name="Battey J.N."/>
            <person name="Ouadi S."/>
            <person name="Bovet L."/>
            <person name="Goepfert S."/>
            <person name="Bakaher N."/>
            <person name="Peitsch M.C."/>
            <person name="Ivanov N.V."/>
        </authorList>
    </citation>
    <scope>NUCLEOTIDE SEQUENCE [LARGE SCALE GENOMIC DNA]</scope>
</reference>
<accession>A0A1U7WS36</accession>